<reference evidence="4" key="1">
    <citation type="journal article" date="2015" name="Nature">
        <title>Complex archaea that bridge the gap between prokaryotes and eukaryotes.</title>
        <authorList>
            <person name="Spang A."/>
            <person name="Saw J.H."/>
            <person name="Jorgensen S.L."/>
            <person name="Zaremba-Niedzwiedzka K."/>
            <person name="Martijn J."/>
            <person name="Lind A.E."/>
            <person name="van Eijk R."/>
            <person name="Schleper C."/>
            <person name="Guy L."/>
            <person name="Ettema T.J."/>
        </authorList>
    </citation>
    <scope>NUCLEOTIDE SEQUENCE</scope>
</reference>
<protein>
    <recommendedName>
        <fullName evidence="3">Penicillin-binding protein transpeptidase domain-containing protein</fullName>
    </recommendedName>
</protein>
<feature type="non-terminal residue" evidence="4">
    <location>
        <position position="400"/>
    </location>
</feature>
<name>A0A0F9AL79_9ZZZZ</name>
<evidence type="ECO:0000313" key="4">
    <source>
        <dbReference type="EMBL" id="KKK79254.1"/>
    </source>
</evidence>
<dbReference type="AlphaFoldDB" id="A0A0F9AL79"/>
<dbReference type="SUPFAM" id="SSF56601">
    <property type="entry name" value="beta-lactamase/transpeptidase-like"/>
    <property type="match status" value="1"/>
</dbReference>
<sequence length="400" mass="46045">ISWIDREKKEEILKWWQTFSRENKIVRNAIFFVSDYKRCYPFGHLLGQLLHTVQDQKDPVTFQSQPTGGLELYFNEYLKGKLGRRIITRSLRHPLDVGDVIDKPQNGSDIYLTINHYLQAIAEEELEKGIKTVNAKGGWAIMMDPYTGEILAAAQVPFFDVRKYKTYFNSEDLKETAKFKAVVDLFEPGSIMKPITLAICLKANEELALEGRVPIFLPDEKISTSNGYFPGRSKPIQDARNHKYLNLYLAIQKSSNIYIATLVDRLINTMGEKWYRDALIDLFGFSKKTGIEFPFEARGFVPDFNKYYQNKAPEWSKSTPYSLAMGYNILANSFQMIRAFSIIANEGKDVTPTILKKIIKNVDGIEKVLVDNTKSFDFQNRRQILSKSSCRLIKKSMKFS</sequence>
<accession>A0A0F9AL79</accession>
<dbReference type="GO" id="GO:0005886">
    <property type="term" value="C:plasma membrane"/>
    <property type="evidence" value="ECO:0007669"/>
    <property type="project" value="TreeGrafter"/>
</dbReference>
<dbReference type="InterPro" id="IPR050515">
    <property type="entry name" value="Beta-lactam/transpept"/>
</dbReference>
<dbReference type="GO" id="GO:0008658">
    <property type="term" value="F:penicillin binding"/>
    <property type="evidence" value="ECO:0007669"/>
    <property type="project" value="InterPro"/>
</dbReference>
<dbReference type="InterPro" id="IPR001460">
    <property type="entry name" value="PCN-bd_Tpept"/>
</dbReference>
<comment type="caution">
    <text evidence="4">The sequence shown here is derived from an EMBL/GenBank/DDBJ whole genome shotgun (WGS) entry which is preliminary data.</text>
</comment>
<dbReference type="PANTHER" id="PTHR30627">
    <property type="entry name" value="PEPTIDOGLYCAN D,D-TRANSPEPTIDASE"/>
    <property type="match status" value="1"/>
</dbReference>
<dbReference type="Pfam" id="PF00905">
    <property type="entry name" value="Transpeptidase"/>
    <property type="match status" value="1"/>
</dbReference>
<evidence type="ECO:0000259" key="3">
    <source>
        <dbReference type="Pfam" id="PF00905"/>
    </source>
</evidence>
<dbReference type="Gene3D" id="3.40.710.10">
    <property type="entry name" value="DD-peptidase/beta-lactamase superfamily"/>
    <property type="match status" value="1"/>
</dbReference>
<organism evidence="4">
    <name type="scientific">marine sediment metagenome</name>
    <dbReference type="NCBI Taxonomy" id="412755"/>
    <lineage>
        <taxon>unclassified sequences</taxon>
        <taxon>metagenomes</taxon>
        <taxon>ecological metagenomes</taxon>
    </lineage>
</organism>
<proteinExistence type="predicted"/>
<feature type="non-terminal residue" evidence="4">
    <location>
        <position position="1"/>
    </location>
</feature>
<dbReference type="Gene3D" id="3.30.450.330">
    <property type="match status" value="1"/>
</dbReference>
<comment type="subcellular location">
    <subcellularLocation>
        <location evidence="1">Membrane</location>
    </subcellularLocation>
</comment>
<dbReference type="InterPro" id="IPR012338">
    <property type="entry name" value="Beta-lactam/transpept-like"/>
</dbReference>
<dbReference type="EMBL" id="LAZR01054113">
    <property type="protein sequence ID" value="KKK79254.1"/>
    <property type="molecule type" value="Genomic_DNA"/>
</dbReference>
<evidence type="ECO:0000256" key="2">
    <source>
        <dbReference type="ARBA" id="ARBA00023136"/>
    </source>
</evidence>
<dbReference type="GO" id="GO:0071555">
    <property type="term" value="P:cell wall organization"/>
    <property type="evidence" value="ECO:0007669"/>
    <property type="project" value="TreeGrafter"/>
</dbReference>
<gene>
    <name evidence="4" type="ORF">LCGC14_2835350</name>
</gene>
<keyword evidence="2" id="KW-0472">Membrane</keyword>
<feature type="domain" description="Penicillin-binding protein transpeptidase" evidence="3">
    <location>
        <begin position="138"/>
        <end position="398"/>
    </location>
</feature>
<dbReference type="PANTHER" id="PTHR30627:SF1">
    <property type="entry name" value="PEPTIDOGLYCAN D,D-TRANSPEPTIDASE FTSI"/>
    <property type="match status" value="1"/>
</dbReference>
<dbReference type="Gene3D" id="3.90.1310.10">
    <property type="entry name" value="Penicillin-binding protein 2a (Domain 2)"/>
    <property type="match status" value="1"/>
</dbReference>
<evidence type="ECO:0000256" key="1">
    <source>
        <dbReference type="ARBA" id="ARBA00004370"/>
    </source>
</evidence>